<name>A0A975GJF5_9BACT</name>
<sequence>MGLEKLLAENKNVIIKKWFEQVVDTYPSDTSNFLKKQKDPFANPVGNTTRQSLDSLFDEILKKNPDKEAIRASIDPVIRIRAVQTMFSPSQAVSFPYFLKNIIRDYLQNELKDTDSLKTLLEFELKIDMANLIAFDIFVQCRETVWGLRANHEKTKIYKAFSRAGLVEEIPENRPGL</sequence>
<dbReference type="KEGG" id="dli:dnl_60800"/>
<dbReference type="EMBL" id="CP061799">
    <property type="protein sequence ID" value="QTA83666.1"/>
    <property type="molecule type" value="Genomic_DNA"/>
</dbReference>
<gene>
    <name evidence="2" type="ORF">dnl_60800</name>
</gene>
<keyword evidence="3" id="KW-1185">Reference proteome</keyword>
<dbReference type="RefSeq" id="WP_207689476.1">
    <property type="nucleotide sequence ID" value="NZ_CP061799.1"/>
</dbReference>
<evidence type="ECO:0000259" key="1">
    <source>
        <dbReference type="Pfam" id="PF14361"/>
    </source>
</evidence>
<evidence type="ECO:0000313" key="3">
    <source>
        <dbReference type="Proteomes" id="UP000663720"/>
    </source>
</evidence>
<dbReference type="InterPro" id="IPR025751">
    <property type="entry name" value="RsbRD_N_dom"/>
</dbReference>
<dbReference type="Pfam" id="PF14361">
    <property type="entry name" value="RsbRD_N"/>
    <property type="match status" value="1"/>
</dbReference>
<organism evidence="2 3">
    <name type="scientific">Desulfonema limicola</name>
    <dbReference type="NCBI Taxonomy" id="45656"/>
    <lineage>
        <taxon>Bacteria</taxon>
        <taxon>Pseudomonadati</taxon>
        <taxon>Thermodesulfobacteriota</taxon>
        <taxon>Desulfobacteria</taxon>
        <taxon>Desulfobacterales</taxon>
        <taxon>Desulfococcaceae</taxon>
        <taxon>Desulfonema</taxon>
    </lineage>
</organism>
<proteinExistence type="predicted"/>
<accession>A0A975GJF5</accession>
<protein>
    <submittedName>
        <fullName evidence="2">RsbT co-antagonist protein N-terminal domain-containing protein</fullName>
    </submittedName>
</protein>
<dbReference type="Proteomes" id="UP000663720">
    <property type="component" value="Chromosome"/>
</dbReference>
<feature type="domain" description="RsbT co-antagonist protein RsbRD N-terminal" evidence="1">
    <location>
        <begin position="14"/>
        <end position="150"/>
    </location>
</feature>
<evidence type="ECO:0000313" key="2">
    <source>
        <dbReference type="EMBL" id="QTA83666.1"/>
    </source>
</evidence>
<dbReference type="AlphaFoldDB" id="A0A975GJF5"/>
<reference evidence="2" key="1">
    <citation type="journal article" date="2021" name="Microb. Physiol.">
        <title>Proteogenomic Insights into the Physiology of Marine, Sulfate-Reducing, Filamentous Desulfonema limicola and Desulfonema magnum.</title>
        <authorList>
            <person name="Schnaars V."/>
            <person name="Wohlbrand L."/>
            <person name="Scheve S."/>
            <person name="Hinrichs C."/>
            <person name="Reinhardt R."/>
            <person name="Rabus R."/>
        </authorList>
    </citation>
    <scope>NUCLEOTIDE SEQUENCE</scope>
    <source>
        <strain evidence="2">5ac10</strain>
    </source>
</reference>